<organism evidence="1 2">
    <name type="scientific">Piscinibacter terrae</name>
    <dbReference type="NCBI Taxonomy" id="2496871"/>
    <lineage>
        <taxon>Bacteria</taxon>
        <taxon>Pseudomonadati</taxon>
        <taxon>Pseudomonadota</taxon>
        <taxon>Betaproteobacteria</taxon>
        <taxon>Burkholderiales</taxon>
        <taxon>Sphaerotilaceae</taxon>
        <taxon>Piscinibacter</taxon>
    </lineage>
</organism>
<comment type="caution">
    <text evidence="1">The sequence shown here is derived from an EMBL/GenBank/DDBJ whole genome shotgun (WGS) entry which is preliminary data.</text>
</comment>
<keyword evidence="2" id="KW-1185">Reference proteome</keyword>
<protein>
    <submittedName>
        <fullName evidence="1">Uncharacterized protein</fullName>
    </submittedName>
</protein>
<reference evidence="1 2" key="1">
    <citation type="submission" date="2018-08" db="EMBL/GenBank/DDBJ databases">
        <authorList>
            <person name="Khan S.A."/>
            <person name="Jeon C.O."/>
            <person name="Chun B.H."/>
            <person name="Jeong S.E."/>
        </authorList>
    </citation>
    <scope>NUCLEOTIDE SEQUENCE [LARGE SCALE GENOMIC DNA]</scope>
    <source>
        <strain evidence="1 2">S-16</strain>
    </source>
</reference>
<evidence type="ECO:0000313" key="2">
    <source>
        <dbReference type="Proteomes" id="UP000267464"/>
    </source>
</evidence>
<name>A0A3N7J5D8_9BURK</name>
<evidence type="ECO:0000313" key="1">
    <source>
        <dbReference type="EMBL" id="RQP26032.1"/>
    </source>
</evidence>
<sequence length="242" mass="28091">MAEVYETFRRHAAPSFPLDVCLMCCVSEEVERALREWPLEQITARHLYEYNGSAKGIVQPVQEVKHLLPRMLDLLSEGEEIHHSIELSLIRLGLCPEGSWNDAERRVLDRFALAYFALILHGERRWHEEPLSVLLMFHIGGFAVQPLLDLWLQSEDPVSTVQFVTGTYWDFWEDRKYRNAFASDRHAFQAQLQAWMLDPVHRQRFASKMLTPAFQALADVQPPIGHMPFLMMAEGVFDQLTQ</sequence>
<reference evidence="1 2" key="2">
    <citation type="submission" date="2018-12" db="EMBL/GenBank/DDBJ databases">
        <title>Rhizobacter gummiphilus sp. nov., a rubber-degrading bacterium isolated from the soil of a botanical garden in Japan.</title>
        <authorList>
            <person name="Shunsuke S.S."/>
        </authorList>
    </citation>
    <scope>NUCLEOTIDE SEQUENCE [LARGE SCALE GENOMIC DNA]</scope>
    <source>
        <strain evidence="1 2">S-16</strain>
    </source>
</reference>
<dbReference type="EMBL" id="QUSW01000001">
    <property type="protein sequence ID" value="RQP26032.1"/>
    <property type="molecule type" value="Genomic_DNA"/>
</dbReference>
<gene>
    <name evidence="1" type="ORF">DZC73_02990</name>
</gene>
<dbReference type="Proteomes" id="UP000267464">
    <property type="component" value="Unassembled WGS sequence"/>
</dbReference>
<dbReference type="AlphaFoldDB" id="A0A3N7J5D8"/>
<accession>A0A3N7J5D8</accession>
<proteinExistence type="predicted"/>